<dbReference type="OrthoDB" id="1028464at2"/>
<dbReference type="STRING" id="762982.HMPREF9442_02200"/>
<gene>
    <name evidence="1" type="ORF">HMPREF9442_02200</name>
</gene>
<dbReference type="HOGENOM" id="CLU_1199139_0_0_10"/>
<dbReference type="RefSeq" id="WP_008628017.1">
    <property type="nucleotide sequence ID" value="NZ_GL883865.1"/>
</dbReference>
<evidence type="ECO:0000313" key="1">
    <source>
        <dbReference type="EMBL" id="EGG52755.1"/>
    </source>
</evidence>
<reference evidence="1 2" key="1">
    <citation type="submission" date="2011-02" db="EMBL/GenBank/DDBJ databases">
        <authorList>
            <person name="Weinstock G."/>
            <person name="Sodergren E."/>
            <person name="Clifton S."/>
            <person name="Fulton L."/>
            <person name="Fulton B."/>
            <person name="Courtney L."/>
            <person name="Fronick C."/>
            <person name="Harrison M."/>
            <person name="Strong C."/>
            <person name="Farmer C."/>
            <person name="Delahaunty K."/>
            <person name="Markovic C."/>
            <person name="Hall O."/>
            <person name="Minx P."/>
            <person name="Tomlinson C."/>
            <person name="Mitreva M."/>
            <person name="Hou S."/>
            <person name="Chen J."/>
            <person name="Wollam A."/>
            <person name="Pepin K.H."/>
            <person name="Johnson M."/>
            <person name="Bhonagiri V."/>
            <person name="Zhang X."/>
            <person name="Suruliraj S."/>
            <person name="Warren W."/>
            <person name="Chinwalla A."/>
            <person name="Mardis E.R."/>
            <person name="Wilson R.K."/>
        </authorList>
    </citation>
    <scope>NUCLEOTIDE SEQUENCE [LARGE SCALE GENOMIC DNA]</scope>
    <source>
        <strain evidence="1 2">YIT 11841</strain>
    </source>
</reference>
<accession>F3QVH4</accession>
<protein>
    <submittedName>
        <fullName evidence="1">Conserved domain protein</fullName>
    </submittedName>
</protein>
<dbReference type="EMBL" id="AFBR01000065">
    <property type="protein sequence ID" value="EGG52755.1"/>
    <property type="molecule type" value="Genomic_DNA"/>
</dbReference>
<dbReference type="AlphaFoldDB" id="F3QVH4"/>
<sequence length="231" mass="28148">MMDSNSIKKNLPLTDWKKEFPMLSRYASNKLLIRQDIVLIGLCFQRMKMIKTYYRPLLTAFPLWKKTIDECMWPLFEQSFHDNRHIPLDIPIEQHQQRFHDSVKYVESQSWNLLKENVKVRDLFDFLDYHRNTNVLLLNMFSKQANFLKYRLITALYLQDKRLIQKACEHAEKEMSLWKNYSNFEETMGKLDTWRSEFYQLIDQREEIMERIRINSMDKKIAKLKESHLII</sequence>
<keyword evidence="2" id="KW-1185">Reference proteome</keyword>
<evidence type="ECO:0000313" key="2">
    <source>
        <dbReference type="Proteomes" id="UP000005546"/>
    </source>
</evidence>
<organism evidence="1 2">
    <name type="scientific">Paraprevotella xylaniphila YIT 11841</name>
    <dbReference type="NCBI Taxonomy" id="762982"/>
    <lineage>
        <taxon>Bacteria</taxon>
        <taxon>Pseudomonadati</taxon>
        <taxon>Bacteroidota</taxon>
        <taxon>Bacteroidia</taxon>
        <taxon>Bacteroidales</taxon>
        <taxon>Prevotellaceae</taxon>
        <taxon>Paraprevotella</taxon>
    </lineage>
</organism>
<dbReference type="eggNOG" id="ENOG50332AZ">
    <property type="taxonomic scope" value="Bacteria"/>
</dbReference>
<name>F3QVH4_9BACT</name>
<dbReference type="Proteomes" id="UP000005546">
    <property type="component" value="Unassembled WGS sequence"/>
</dbReference>
<proteinExistence type="predicted"/>
<comment type="caution">
    <text evidence="1">The sequence shown here is derived from an EMBL/GenBank/DDBJ whole genome shotgun (WGS) entry which is preliminary data.</text>
</comment>